<dbReference type="Pfam" id="PF03787">
    <property type="entry name" value="RAMPs"/>
    <property type="match status" value="1"/>
</dbReference>
<dbReference type="Proteomes" id="UP001199525">
    <property type="component" value="Unassembled WGS sequence"/>
</dbReference>
<comment type="caution">
    <text evidence="4">The sequence shown here is derived from an EMBL/GenBank/DDBJ whole genome shotgun (WGS) entry which is preliminary data.</text>
</comment>
<accession>A0ABS8IHV5</accession>
<dbReference type="InterPro" id="IPR005537">
    <property type="entry name" value="RAMP_III_fam"/>
</dbReference>
<keyword evidence="1" id="KW-0051">Antiviral defense</keyword>
<evidence type="ECO:0000313" key="5">
    <source>
        <dbReference type="Proteomes" id="UP001199525"/>
    </source>
</evidence>
<feature type="domain" description="Novel STAND NTPase 1" evidence="3">
    <location>
        <begin position="1"/>
        <end position="50"/>
    </location>
</feature>
<name>A0ABS8IHV5_9NOSO</name>
<evidence type="ECO:0000256" key="1">
    <source>
        <dbReference type="ARBA" id="ARBA00023118"/>
    </source>
</evidence>
<dbReference type="Pfam" id="PF20703">
    <property type="entry name" value="nSTAND1"/>
    <property type="match status" value="1"/>
</dbReference>
<evidence type="ECO:0000259" key="3">
    <source>
        <dbReference type="Pfam" id="PF20703"/>
    </source>
</evidence>
<protein>
    <submittedName>
        <fullName evidence="4">RAMP superfamily CRISPR-associated protein</fullName>
    </submittedName>
</protein>
<reference evidence="4 5" key="1">
    <citation type="journal article" date="2021" name="Microorganisms">
        <title>Genome Evolution of Filamentous Cyanobacterium Nostoc Species: From Facultative Symbiosis to Free Living.</title>
        <authorList>
            <person name="Huo D."/>
            <person name="Li H."/>
            <person name="Cai F."/>
            <person name="Guo X."/>
            <person name="Qiao Z."/>
            <person name="Wang W."/>
            <person name="Yu G."/>
            <person name="Li R."/>
        </authorList>
    </citation>
    <scope>NUCLEOTIDE SEQUENCE [LARGE SCALE GENOMIC DNA]</scope>
    <source>
        <strain evidence="4 5">CHAB 5714</strain>
    </source>
</reference>
<dbReference type="InterPro" id="IPR049052">
    <property type="entry name" value="nSTAND1"/>
</dbReference>
<gene>
    <name evidence="4" type="ORF">LC586_32540</name>
</gene>
<proteinExistence type="predicted"/>
<feature type="domain" description="CRISPR type III-associated protein" evidence="2">
    <location>
        <begin position="94"/>
        <end position="291"/>
    </location>
</feature>
<evidence type="ECO:0000259" key="2">
    <source>
        <dbReference type="Pfam" id="PF03787"/>
    </source>
</evidence>
<keyword evidence="5" id="KW-1185">Reference proteome</keyword>
<dbReference type="EMBL" id="JAIVFQ010000092">
    <property type="protein sequence ID" value="MCC5603774.1"/>
    <property type="molecule type" value="Genomic_DNA"/>
</dbReference>
<organism evidence="4 5">
    <name type="scientific">Nostoc favosum CHAB5714</name>
    <dbReference type="NCBI Taxonomy" id="2780399"/>
    <lineage>
        <taxon>Bacteria</taxon>
        <taxon>Bacillati</taxon>
        <taxon>Cyanobacteriota</taxon>
        <taxon>Cyanophyceae</taxon>
        <taxon>Nostocales</taxon>
        <taxon>Nostocaceae</taxon>
        <taxon>Nostoc</taxon>
        <taxon>Nostoc favosum</taxon>
    </lineage>
</organism>
<dbReference type="CDD" id="cd09726">
    <property type="entry name" value="RAMP_I_III"/>
    <property type="match status" value="1"/>
</dbReference>
<sequence>MNREELRRSVEKPAQKMKVVFEEGLTDTLIRDLGNESGRLPLLEFTLAWLTFERPWGKPYATKLPSDKLLSNTHLQKLKVDKPDKRDRLFITAKFQLASPLLIRSGQDLIQNKCSPDVVHLHSYRKDKPEPVVSGTSLAGVLWHRAERIVNTLDKNLQIVYDLFGFVKEESKQAKASRLVIHESLIENTVDIVQSRIAIDRFTGGAYNGALFQEQPVFSISKKEDSQKINKVKGKLKKSSNTSSNTAHIKLELELRQPKGYEIGLLLLLLKDLWTGDLPIGGTSSIGRGRLQGVEATIVWQQHKWVISEENRKLLISKQDKDEMEEFFKKFLEQAP</sequence>
<evidence type="ECO:0000313" key="4">
    <source>
        <dbReference type="EMBL" id="MCC5603774.1"/>
    </source>
</evidence>